<name>A0ABM8S9F8_9BACT</name>
<protein>
    <recommendedName>
        <fullName evidence="4">Transposase</fullName>
    </recommendedName>
</protein>
<proteinExistence type="predicted"/>
<evidence type="ECO:0000313" key="3">
    <source>
        <dbReference type="Proteomes" id="UP000675880"/>
    </source>
</evidence>
<gene>
    <name evidence="2" type="ORF">NSPZN2_70099</name>
</gene>
<dbReference type="EMBL" id="CAJNBJ010000020">
    <property type="protein sequence ID" value="CAE6796090.1"/>
    <property type="molecule type" value="Genomic_DNA"/>
</dbReference>
<accession>A0ABM8S9F8</accession>
<comment type="caution">
    <text evidence="2">The sequence shown here is derived from an EMBL/GenBank/DDBJ whole genome shotgun (WGS) entry which is preliminary data.</text>
</comment>
<evidence type="ECO:0008006" key="4">
    <source>
        <dbReference type="Google" id="ProtNLM"/>
    </source>
</evidence>
<feature type="region of interest" description="Disordered" evidence="1">
    <location>
        <begin position="156"/>
        <end position="179"/>
    </location>
</feature>
<feature type="compositionally biased region" description="Polar residues" evidence="1">
    <location>
        <begin position="163"/>
        <end position="179"/>
    </location>
</feature>
<evidence type="ECO:0000313" key="2">
    <source>
        <dbReference type="EMBL" id="CAE6796090.1"/>
    </source>
</evidence>
<evidence type="ECO:0000256" key="1">
    <source>
        <dbReference type="SAM" id="MobiDB-lite"/>
    </source>
</evidence>
<organism evidence="2 3">
    <name type="scientific">Nitrospira defluvii</name>
    <dbReference type="NCBI Taxonomy" id="330214"/>
    <lineage>
        <taxon>Bacteria</taxon>
        <taxon>Pseudomonadati</taxon>
        <taxon>Nitrospirota</taxon>
        <taxon>Nitrospiria</taxon>
        <taxon>Nitrospirales</taxon>
        <taxon>Nitrospiraceae</taxon>
        <taxon>Nitrospira</taxon>
    </lineage>
</organism>
<keyword evidence="3" id="KW-1185">Reference proteome</keyword>
<reference evidence="2 3" key="1">
    <citation type="submission" date="2021-02" db="EMBL/GenBank/DDBJ databases">
        <authorList>
            <person name="Han P."/>
        </authorList>
    </citation>
    <scope>NUCLEOTIDE SEQUENCE [LARGE SCALE GENOMIC DNA]</scope>
    <source>
        <strain evidence="2">Candidatus Nitrospira sp. ZN2</strain>
    </source>
</reference>
<dbReference type="Proteomes" id="UP000675880">
    <property type="component" value="Unassembled WGS sequence"/>
</dbReference>
<sequence>MNQPPIPTMRIEESGYLLHPPYGNRYVAIQVDPTQWTHVCSARFGPGRPCSFSKQTKWTGDSYRYDIFIRPEHRQIALRWFNGSGEGWLIAEDKNERGERSLLDHIAQLPDEARRWDFCHFIWSALSQTRRAVVHTAEDTWEQAILQKQITIRKRNGRRTASIKPQTTRSTLRQSPILS</sequence>